<dbReference type="Gene3D" id="3.90.550.10">
    <property type="entry name" value="Spore Coat Polysaccharide Biosynthesis Protein SpsA, Chain A"/>
    <property type="match status" value="1"/>
</dbReference>
<sequence length="73" mass="7970">MLLQVLLSTLPQVILFGCYVTEGATIGCYVTAGAAKAKGKVITFLDAHCEATEGWLEPLIAEIYHDRSVFLLR</sequence>
<dbReference type="PANTHER" id="PTHR11675">
    <property type="entry name" value="N-ACETYLGALACTOSAMINYLTRANSFERASE"/>
    <property type="match status" value="1"/>
</dbReference>
<feature type="signal peptide" evidence="2">
    <location>
        <begin position="1"/>
        <end position="23"/>
    </location>
</feature>
<dbReference type="Pfam" id="PF00535">
    <property type="entry name" value="Glycos_transf_2"/>
    <property type="match status" value="1"/>
</dbReference>
<evidence type="ECO:0000256" key="1">
    <source>
        <dbReference type="ARBA" id="ARBA00023157"/>
    </source>
</evidence>
<evidence type="ECO:0000313" key="4">
    <source>
        <dbReference type="EMBL" id="KAH3894763.1"/>
    </source>
</evidence>
<dbReference type="SUPFAM" id="SSF53448">
    <property type="entry name" value="Nucleotide-diphospho-sugar transferases"/>
    <property type="match status" value="1"/>
</dbReference>
<comment type="caution">
    <text evidence="4">The sequence shown here is derived from an EMBL/GenBank/DDBJ whole genome shotgun (WGS) entry which is preliminary data.</text>
</comment>
<organism evidence="4 5">
    <name type="scientific">Dreissena polymorpha</name>
    <name type="common">Zebra mussel</name>
    <name type="synonym">Mytilus polymorpha</name>
    <dbReference type="NCBI Taxonomy" id="45954"/>
    <lineage>
        <taxon>Eukaryota</taxon>
        <taxon>Metazoa</taxon>
        <taxon>Spiralia</taxon>
        <taxon>Lophotrochozoa</taxon>
        <taxon>Mollusca</taxon>
        <taxon>Bivalvia</taxon>
        <taxon>Autobranchia</taxon>
        <taxon>Heteroconchia</taxon>
        <taxon>Euheterodonta</taxon>
        <taxon>Imparidentia</taxon>
        <taxon>Neoheterodontei</taxon>
        <taxon>Myida</taxon>
        <taxon>Dreissenoidea</taxon>
        <taxon>Dreissenidae</taxon>
        <taxon>Dreissena</taxon>
    </lineage>
</organism>
<dbReference type="InterPro" id="IPR029044">
    <property type="entry name" value="Nucleotide-diphossugar_trans"/>
</dbReference>
<dbReference type="InterPro" id="IPR001173">
    <property type="entry name" value="Glyco_trans_2-like"/>
</dbReference>
<keyword evidence="5" id="KW-1185">Reference proteome</keyword>
<dbReference type="GO" id="GO:0006493">
    <property type="term" value="P:protein O-linked glycosylation"/>
    <property type="evidence" value="ECO:0007669"/>
    <property type="project" value="TreeGrafter"/>
</dbReference>
<reference evidence="4" key="2">
    <citation type="submission" date="2020-11" db="EMBL/GenBank/DDBJ databases">
        <authorList>
            <person name="McCartney M.A."/>
            <person name="Auch B."/>
            <person name="Kono T."/>
            <person name="Mallez S."/>
            <person name="Becker A."/>
            <person name="Gohl D.M."/>
            <person name="Silverstein K.A.T."/>
            <person name="Koren S."/>
            <person name="Bechman K.B."/>
            <person name="Herman A."/>
            <person name="Abrahante J.E."/>
            <person name="Garbe J."/>
        </authorList>
    </citation>
    <scope>NUCLEOTIDE SEQUENCE</scope>
    <source>
        <strain evidence="4">Duluth1</strain>
        <tissue evidence="4">Whole animal</tissue>
    </source>
</reference>
<proteinExistence type="predicted"/>
<reference evidence="4" key="1">
    <citation type="journal article" date="2019" name="bioRxiv">
        <title>The Genome of the Zebra Mussel, Dreissena polymorpha: A Resource for Invasive Species Research.</title>
        <authorList>
            <person name="McCartney M.A."/>
            <person name="Auch B."/>
            <person name="Kono T."/>
            <person name="Mallez S."/>
            <person name="Zhang Y."/>
            <person name="Obille A."/>
            <person name="Becker A."/>
            <person name="Abrahante J.E."/>
            <person name="Garbe J."/>
            <person name="Badalamenti J.P."/>
            <person name="Herman A."/>
            <person name="Mangelson H."/>
            <person name="Liachko I."/>
            <person name="Sullivan S."/>
            <person name="Sone E.D."/>
            <person name="Koren S."/>
            <person name="Silverstein K.A.T."/>
            <person name="Beckman K.B."/>
            <person name="Gohl D.M."/>
        </authorList>
    </citation>
    <scope>NUCLEOTIDE SEQUENCE</scope>
    <source>
        <strain evidence="4">Duluth1</strain>
        <tissue evidence="4">Whole animal</tissue>
    </source>
</reference>
<dbReference type="AlphaFoldDB" id="A0A9D4S8U0"/>
<gene>
    <name evidence="4" type="ORF">DPMN_018922</name>
</gene>
<evidence type="ECO:0000256" key="2">
    <source>
        <dbReference type="SAM" id="SignalP"/>
    </source>
</evidence>
<dbReference type="GO" id="GO:0005794">
    <property type="term" value="C:Golgi apparatus"/>
    <property type="evidence" value="ECO:0007669"/>
    <property type="project" value="TreeGrafter"/>
</dbReference>
<feature type="chain" id="PRO_5039314329" description="Glycosyltransferase 2-like domain-containing protein" evidence="2">
    <location>
        <begin position="24"/>
        <end position="73"/>
    </location>
</feature>
<protein>
    <recommendedName>
        <fullName evidence="3">Glycosyltransferase 2-like domain-containing protein</fullName>
    </recommendedName>
</protein>
<dbReference type="Proteomes" id="UP000828390">
    <property type="component" value="Unassembled WGS sequence"/>
</dbReference>
<feature type="domain" description="Glycosyltransferase 2-like" evidence="3">
    <location>
        <begin position="31"/>
        <end position="68"/>
    </location>
</feature>
<name>A0A9D4S8U0_DREPO</name>
<dbReference type="GO" id="GO:0004653">
    <property type="term" value="F:polypeptide N-acetylgalactosaminyltransferase activity"/>
    <property type="evidence" value="ECO:0007669"/>
    <property type="project" value="TreeGrafter"/>
</dbReference>
<evidence type="ECO:0000259" key="3">
    <source>
        <dbReference type="Pfam" id="PF00535"/>
    </source>
</evidence>
<dbReference type="PANTHER" id="PTHR11675:SF101">
    <property type="entry name" value="POLYPEPTIDE N-ACETYLGALACTOSAMINYLTRANSFERASE 5"/>
    <property type="match status" value="1"/>
</dbReference>
<keyword evidence="1" id="KW-1015">Disulfide bond</keyword>
<keyword evidence="2" id="KW-0732">Signal</keyword>
<evidence type="ECO:0000313" key="5">
    <source>
        <dbReference type="Proteomes" id="UP000828390"/>
    </source>
</evidence>
<accession>A0A9D4S8U0</accession>
<dbReference type="EMBL" id="JAIWYP010000001">
    <property type="protein sequence ID" value="KAH3894763.1"/>
    <property type="molecule type" value="Genomic_DNA"/>
</dbReference>